<dbReference type="PANTHER" id="PTHR30349">
    <property type="entry name" value="PHAGE INTEGRASE-RELATED"/>
    <property type="match status" value="1"/>
</dbReference>
<evidence type="ECO:0000313" key="4">
    <source>
        <dbReference type="EMBL" id="AXF76036.1"/>
    </source>
</evidence>
<dbReference type="InterPro" id="IPR011010">
    <property type="entry name" value="DNA_brk_join_enz"/>
</dbReference>
<dbReference type="InterPro" id="IPR002104">
    <property type="entry name" value="Integrase_catalytic"/>
</dbReference>
<dbReference type="PROSITE" id="PS51898">
    <property type="entry name" value="TYR_RECOMBINASE"/>
    <property type="match status" value="1"/>
</dbReference>
<dbReference type="InterPro" id="IPR050090">
    <property type="entry name" value="Tyrosine_recombinase_XerCD"/>
</dbReference>
<proteinExistence type="predicted"/>
<dbReference type="CDD" id="cd01189">
    <property type="entry name" value="INT_ICEBs1_C_like"/>
    <property type="match status" value="1"/>
</dbReference>
<dbReference type="RefSeq" id="WP_233481622.1">
    <property type="nucleotide sequence ID" value="NZ_CP089934.1"/>
</dbReference>
<evidence type="ECO:0000256" key="1">
    <source>
        <dbReference type="ARBA" id="ARBA00022908"/>
    </source>
</evidence>
<accession>A0A345CRG9</accession>
<evidence type="ECO:0000313" key="5">
    <source>
        <dbReference type="Proteomes" id="UP000264980"/>
    </source>
</evidence>
<dbReference type="GO" id="GO:0003677">
    <property type="term" value="F:DNA binding"/>
    <property type="evidence" value="ECO:0007669"/>
    <property type="project" value="InterPro"/>
</dbReference>
<dbReference type="GO" id="GO:0015074">
    <property type="term" value="P:DNA integration"/>
    <property type="evidence" value="ECO:0007669"/>
    <property type="project" value="UniProtKB-KW"/>
</dbReference>
<feature type="domain" description="Tyr recombinase" evidence="3">
    <location>
        <begin position="1"/>
        <end position="187"/>
    </location>
</feature>
<name>A0A345CRG9_9GAMM</name>
<dbReference type="EMBL" id="CP013970">
    <property type="protein sequence ID" value="AXF76036.1"/>
    <property type="molecule type" value="Genomic_DNA"/>
</dbReference>
<dbReference type="SUPFAM" id="SSF56349">
    <property type="entry name" value="DNA breaking-rejoining enzymes"/>
    <property type="match status" value="1"/>
</dbReference>
<reference evidence="4 5" key="1">
    <citation type="submission" date="2016-01" db="EMBL/GenBank/DDBJ databases">
        <authorList>
            <person name="Oliw E.H."/>
        </authorList>
    </citation>
    <scope>NUCLEOTIDE SEQUENCE [LARGE SCALE GENOMIC DNA]</scope>
    <source>
        <strain evidence="4 5">MDcuke</strain>
    </source>
</reference>
<sequence length="187" mass="21135">MIAGCSTRQLANFWAIAIYTGLKHGELCALTWEDIDTHRWTITVMRNLTKLGDFTPPKTEAGRRCVHLIDAAKDIIRDQMKLTRMRNSTSVNVLGREYASGAQENLTFVFCPKVNAINKRSEDYFAVTSMAQTWTAAMRKAGLRQRKPYQSRHTYACWFLSAGANPNFIASQMGHADAQMVYQVYGS</sequence>
<dbReference type="InterPro" id="IPR013762">
    <property type="entry name" value="Integrase-like_cat_sf"/>
</dbReference>
<dbReference type="AlphaFoldDB" id="A0A345CRG9"/>
<dbReference type="Gene3D" id="1.10.443.10">
    <property type="entry name" value="Intergrase catalytic core"/>
    <property type="match status" value="1"/>
</dbReference>
<dbReference type="Pfam" id="PF00589">
    <property type="entry name" value="Phage_integrase"/>
    <property type="match status" value="1"/>
</dbReference>
<dbReference type="PANTHER" id="PTHR30349:SF36">
    <property type="entry name" value="PROPHAGE INTEGRASE INTR-RELATED"/>
    <property type="match status" value="1"/>
</dbReference>
<organism evidence="4 5">
    <name type="scientific">Erwinia tracheiphila</name>
    <dbReference type="NCBI Taxonomy" id="65700"/>
    <lineage>
        <taxon>Bacteria</taxon>
        <taxon>Pseudomonadati</taxon>
        <taxon>Pseudomonadota</taxon>
        <taxon>Gammaproteobacteria</taxon>
        <taxon>Enterobacterales</taxon>
        <taxon>Erwiniaceae</taxon>
        <taxon>Erwinia</taxon>
    </lineage>
</organism>
<protein>
    <submittedName>
        <fullName evidence="4">Site-specific integrase</fullName>
    </submittedName>
</protein>
<evidence type="ECO:0000256" key="2">
    <source>
        <dbReference type="ARBA" id="ARBA00023172"/>
    </source>
</evidence>
<gene>
    <name evidence="4" type="ORF">AV903_08235</name>
</gene>
<dbReference type="Proteomes" id="UP000264980">
    <property type="component" value="Chromosome"/>
</dbReference>
<keyword evidence="2" id="KW-0233">DNA recombination</keyword>
<keyword evidence="1" id="KW-0229">DNA integration</keyword>
<evidence type="ECO:0000259" key="3">
    <source>
        <dbReference type="PROSITE" id="PS51898"/>
    </source>
</evidence>
<dbReference type="GO" id="GO:0006310">
    <property type="term" value="P:DNA recombination"/>
    <property type="evidence" value="ECO:0007669"/>
    <property type="project" value="UniProtKB-KW"/>
</dbReference>